<evidence type="ECO:0000256" key="8">
    <source>
        <dbReference type="ARBA" id="ARBA00023136"/>
    </source>
</evidence>
<evidence type="ECO:0000256" key="10">
    <source>
        <dbReference type="ARBA" id="ARBA00023237"/>
    </source>
</evidence>
<evidence type="ECO:0000256" key="9">
    <source>
        <dbReference type="ARBA" id="ARBA00023170"/>
    </source>
</evidence>
<dbReference type="InterPro" id="IPR037066">
    <property type="entry name" value="Plug_dom_sf"/>
</dbReference>
<dbReference type="Proteomes" id="UP000609726">
    <property type="component" value="Unassembled WGS sequence"/>
</dbReference>
<evidence type="ECO:0000256" key="11">
    <source>
        <dbReference type="PROSITE-ProRule" id="PRU01360"/>
    </source>
</evidence>
<dbReference type="Pfam" id="PF00593">
    <property type="entry name" value="TonB_dep_Rec_b-barrel"/>
    <property type="match status" value="1"/>
</dbReference>
<dbReference type="Gene3D" id="2.40.170.20">
    <property type="entry name" value="TonB-dependent receptor, beta-barrel domain"/>
    <property type="match status" value="1"/>
</dbReference>
<dbReference type="EMBL" id="WHJH01000006">
    <property type="protein sequence ID" value="NHZ89014.1"/>
    <property type="molecule type" value="Genomic_DNA"/>
</dbReference>
<keyword evidence="17" id="KW-1185">Reference proteome</keyword>
<keyword evidence="8 11" id="KW-0472">Membrane</keyword>
<feature type="domain" description="TonB-dependent receptor-like beta-barrel" evidence="14">
    <location>
        <begin position="287"/>
        <end position="674"/>
    </location>
</feature>
<comment type="similarity">
    <text evidence="2 11 12">Belongs to the TonB-dependent receptor family.</text>
</comment>
<keyword evidence="7 12" id="KW-0798">TonB box</keyword>
<dbReference type="InterPro" id="IPR039426">
    <property type="entry name" value="TonB-dep_rcpt-like"/>
</dbReference>
<evidence type="ECO:0000256" key="13">
    <source>
        <dbReference type="SAM" id="SignalP"/>
    </source>
</evidence>
<keyword evidence="9 16" id="KW-0675">Receptor</keyword>
<feature type="chain" id="PRO_5046049841" evidence="13">
    <location>
        <begin position="23"/>
        <end position="708"/>
    </location>
</feature>
<dbReference type="PANTHER" id="PTHR30069">
    <property type="entry name" value="TONB-DEPENDENT OUTER MEMBRANE RECEPTOR"/>
    <property type="match status" value="1"/>
</dbReference>
<evidence type="ECO:0000256" key="7">
    <source>
        <dbReference type="ARBA" id="ARBA00023077"/>
    </source>
</evidence>
<keyword evidence="3 11" id="KW-0813">Transport</keyword>
<evidence type="ECO:0000256" key="12">
    <source>
        <dbReference type="RuleBase" id="RU003357"/>
    </source>
</evidence>
<feature type="domain" description="TonB-dependent receptor plug" evidence="15">
    <location>
        <begin position="59"/>
        <end position="167"/>
    </location>
</feature>
<feature type="signal peptide" evidence="13">
    <location>
        <begin position="1"/>
        <end position="22"/>
    </location>
</feature>
<dbReference type="InterPro" id="IPR036942">
    <property type="entry name" value="Beta-barrel_TonB_sf"/>
</dbReference>
<evidence type="ECO:0000259" key="15">
    <source>
        <dbReference type="Pfam" id="PF07715"/>
    </source>
</evidence>
<dbReference type="Pfam" id="PF07715">
    <property type="entry name" value="Plug"/>
    <property type="match status" value="1"/>
</dbReference>
<evidence type="ECO:0000256" key="5">
    <source>
        <dbReference type="ARBA" id="ARBA00022692"/>
    </source>
</evidence>
<evidence type="ECO:0000256" key="6">
    <source>
        <dbReference type="ARBA" id="ARBA00022729"/>
    </source>
</evidence>
<keyword evidence="4 11" id="KW-1134">Transmembrane beta strand</keyword>
<dbReference type="InterPro" id="IPR012910">
    <property type="entry name" value="Plug_dom"/>
</dbReference>
<comment type="subcellular location">
    <subcellularLocation>
        <location evidence="1 11">Cell outer membrane</location>
        <topology evidence="1 11">Multi-pass membrane protein</topology>
    </subcellularLocation>
</comment>
<organism evidence="16 17">
    <name type="scientific">Massilia mucilaginosa</name>
    <dbReference type="NCBI Taxonomy" id="2609282"/>
    <lineage>
        <taxon>Bacteria</taxon>
        <taxon>Pseudomonadati</taxon>
        <taxon>Pseudomonadota</taxon>
        <taxon>Betaproteobacteria</taxon>
        <taxon>Burkholderiales</taxon>
        <taxon>Oxalobacteraceae</taxon>
        <taxon>Telluria group</taxon>
        <taxon>Massilia</taxon>
    </lineage>
</organism>
<dbReference type="RefSeq" id="WP_166872693.1">
    <property type="nucleotide sequence ID" value="NZ_WHJH01000006.1"/>
</dbReference>
<gene>
    <name evidence="16" type="ORF">F2P45_08290</name>
</gene>
<evidence type="ECO:0000313" key="17">
    <source>
        <dbReference type="Proteomes" id="UP000609726"/>
    </source>
</evidence>
<reference evidence="16 17" key="1">
    <citation type="submission" date="2019-10" db="EMBL/GenBank/DDBJ databases">
        <title>Taxonomy of Antarctic Massilia spp.: description of Massilia rubra sp. nov., Massilia aquatica sp. nov., Massilia mucilaginosa sp. nov., Massilia frigida sp. nov. isolated from streams, lakes and regoliths.</title>
        <authorList>
            <person name="Holochova P."/>
            <person name="Sedlacek I."/>
            <person name="Kralova S."/>
            <person name="Maslanova I."/>
            <person name="Busse H.-J."/>
            <person name="Stankova E."/>
            <person name="Vrbovska V."/>
            <person name="Kovarovic V."/>
            <person name="Bartak M."/>
            <person name="Svec P."/>
            <person name="Pantucek R."/>
        </authorList>
    </citation>
    <scope>NUCLEOTIDE SEQUENCE [LARGE SCALE GENOMIC DNA]</scope>
    <source>
        <strain evidence="16 17">CCM 8733</strain>
    </source>
</reference>
<evidence type="ECO:0000256" key="2">
    <source>
        <dbReference type="ARBA" id="ARBA00009810"/>
    </source>
</evidence>
<dbReference type="PANTHER" id="PTHR30069:SF29">
    <property type="entry name" value="HEMOGLOBIN AND HEMOGLOBIN-HAPTOGLOBIN-BINDING PROTEIN 1-RELATED"/>
    <property type="match status" value="1"/>
</dbReference>
<evidence type="ECO:0000313" key="16">
    <source>
        <dbReference type="EMBL" id="NHZ89014.1"/>
    </source>
</evidence>
<evidence type="ECO:0000256" key="1">
    <source>
        <dbReference type="ARBA" id="ARBA00004571"/>
    </source>
</evidence>
<evidence type="ECO:0000256" key="3">
    <source>
        <dbReference type="ARBA" id="ARBA00022448"/>
    </source>
</evidence>
<evidence type="ECO:0000259" key="14">
    <source>
        <dbReference type="Pfam" id="PF00593"/>
    </source>
</evidence>
<keyword evidence="5 11" id="KW-0812">Transmembrane</keyword>
<dbReference type="CDD" id="cd01347">
    <property type="entry name" value="ligand_gated_channel"/>
    <property type="match status" value="1"/>
</dbReference>
<dbReference type="PROSITE" id="PS52016">
    <property type="entry name" value="TONB_DEPENDENT_REC_3"/>
    <property type="match status" value="1"/>
</dbReference>
<sequence length="708" mass="76159">MATRIAHARLLALSFASSCALACHGAALAQSSDEDELALTYGERAVVSIATGSAQALARAPAVASVISAHDIAAMGATDLDQALASVPGLHVSSFSAPFNPIYSIRGIHSGYNPQVLMLVNGLPITSVFAGNRGQAWGGMPLENVQRIEVIRGPGSALYGADAFSGVINVVTRTAADIRGVEAGVRLGSFRSRDAWVQSSHAWGALRAALYLRAGGTDGARRVVEQDAQSGLDALFGTRASRAPGVASAQRKALDTRADLEWGNWRLRGAWQKREMGIGVGLADALDPDARVPETRTYLDLSYNRAGIAPHWDLALVAGYHALNNRPGEPAYRLFPAGAFGGAYPGGVVGNPGHAERHYNASVSAFYTGLDAHRIRIGAGYRVDDLHSATEMKNFSFVLTPGVGATLRPLPALVDATGNPALVYLTPHKRNIEYAFAQDEWRIANDWTLTAGVRHDRYSDFGGTTNPRAALVWDAAYNVIVKAIYGRAFRAPHFVEQYTINNPVNVGNPNLHPETIETGELAVSWQPASDWRTSVNLFRYRMRDIIVAAPNADPGTGKTFRNTGDQHGRGAEFEAAWTPLRALHLAASASYQRSVDQASGQDAGLAPHRRLFARADWRAAPSWQLGATVNHVAGRRREPGDARAPVADYTTTDVSVLRERLSGNWELRASVLNLFDRDVREPSAAPGNIPFDLPLPGRAFSLQLRHAM</sequence>
<dbReference type="InterPro" id="IPR000531">
    <property type="entry name" value="Beta-barrel_TonB"/>
</dbReference>
<dbReference type="SUPFAM" id="SSF56935">
    <property type="entry name" value="Porins"/>
    <property type="match status" value="1"/>
</dbReference>
<evidence type="ECO:0000256" key="4">
    <source>
        <dbReference type="ARBA" id="ARBA00022452"/>
    </source>
</evidence>
<proteinExistence type="inferred from homology"/>
<keyword evidence="10 11" id="KW-0998">Cell outer membrane</keyword>
<protein>
    <submittedName>
        <fullName evidence="16">TonB-dependent receptor</fullName>
    </submittedName>
</protein>
<keyword evidence="6 13" id="KW-0732">Signal</keyword>
<comment type="caution">
    <text evidence="16">The sequence shown here is derived from an EMBL/GenBank/DDBJ whole genome shotgun (WGS) entry which is preliminary data.</text>
</comment>
<dbReference type="Gene3D" id="2.170.130.10">
    <property type="entry name" value="TonB-dependent receptor, plug domain"/>
    <property type="match status" value="1"/>
</dbReference>
<name>A0ABX0NQG8_9BURK</name>
<accession>A0ABX0NQG8</accession>